<accession>A0A4C1UYP0</accession>
<feature type="region of interest" description="Disordered" evidence="1">
    <location>
        <begin position="1"/>
        <end position="62"/>
    </location>
</feature>
<dbReference type="Proteomes" id="UP000299102">
    <property type="component" value="Unassembled WGS sequence"/>
</dbReference>
<sequence>MNISQHKFYTRLTSRHQRETVDGAGRLDTSISSPSEGVDRAAIPRVTTPDAAPARPPGSPAHCSAAAVGLQSRHTCKECTPARCTLHHSLVNTAANSKTT</sequence>
<keyword evidence="3" id="KW-1185">Reference proteome</keyword>
<gene>
    <name evidence="2" type="ORF">EVAR_28543_1</name>
</gene>
<name>A0A4C1UYP0_EUMVA</name>
<dbReference type="EMBL" id="BGZK01000239">
    <property type="protein sequence ID" value="GBP30904.1"/>
    <property type="molecule type" value="Genomic_DNA"/>
</dbReference>
<comment type="caution">
    <text evidence="2">The sequence shown here is derived from an EMBL/GenBank/DDBJ whole genome shotgun (WGS) entry which is preliminary data.</text>
</comment>
<evidence type="ECO:0000256" key="1">
    <source>
        <dbReference type="SAM" id="MobiDB-lite"/>
    </source>
</evidence>
<evidence type="ECO:0000313" key="3">
    <source>
        <dbReference type="Proteomes" id="UP000299102"/>
    </source>
</evidence>
<organism evidence="2 3">
    <name type="scientific">Eumeta variegata</name>
    <name type="common">Bagworm moth</name>
    <name type="synonym">Eumeta japonica</name>
    <dbReference type="NCBI Taxonomy" id="151549"/>
    <lineage>
        <taxon>Eukaryota</taxon>
        <taxon>Metazoa</taxon>
        <taxon>Ecdysozoa</taxon>
        <taxon>Arthropoda</taxon>
        <taxon>Hexapoda</taxon>
        <taxon>Insecta</taxon>
        <taxon>Pterygota</taxon>
        <taxon>Neoptera</taxon>
        <taxon>Endopterygota</taxon>
        <taxon>Lepidoptera</taxon>
        <taxon>Glossata</taxon>
        <taxon>Ditrysia</taxon>
        <taxon>Tineoidea</taxon>
        <taxon>Psychidae</taxon>
        <taxon>Oiketicinae</taxon>
        <taxon>Eumeta</taxon>
    </lineage>
</organism>
<reference evidence="2 3" key="1">
    <citation type="journal article" date="2019" name="Commun. Biol.">
        <title>The bagworm genome reveals a unique fibroin gene that provides high tensile strength.</title>
        <authorList>
            <person name="Kono N."/>
            <person name="Nakamura H."/>
            <person name="Ohtoshi R."/>
            <person name="Tomita M."/>
            <person name="Numata K."/>
            <person name="Arakawa K."/>
        </authorList>
    </citation>
    <scope>NUCLEOTIDE SEQUENCE [LARGE SCALE GENOMIC DNA]</scope>
</reference>
<evidence type="ECO:0000313" key="2">
    <source>
        <dbReference type="EMBL" id="GBP30904.1"/>
    </source>
</evidence>
<protein>
    <submittedName>
        <fullName evidence="2">Uncharacterized protein</fullName>
    </submittedName>
</protein>
<dbReference type="AlphaFoldDB" id="A0A4C1UYP0"/>
<proteinExistence type="predicted"/>